<protein>
    <submittedName>
        <fullName evidence="2">Uncharacterized protein</fullName>
    </submittedName>
</protein>
<feature type="transmembrane region" description="Helical" evidence="1">
    <location>
        <begin position="6"/>
        <end position="24"/>
    </location>
</feature>
<reference evidence="3" key="1">
    <citation type="submission" date="2016-12" db="EMBL/GenBank/DDBJ databases">
        <authorList>
            <person name="Jung M.Y."/>
            <person name="Lee S.H."/>
        </authorList>
    </citation>
    <scope>NUCLEOTIDE SEQUENCE [LARGE SCALE GENOMIC DNA]</scope>
    <source>
        <strain evidence="3">WiKim39</strain>
    </source>
</reference>
<evidence type="ECO:0000256" key="1">
    <source>
        <dbReference type="SAM" id="Phobius"/>
    </source>
</evidence>
<keyword evidence="1" id="KW-0472">Membrane</keyword>
<proteinExistence type="predicted"/>
<organism evidence="2 3">
    <name type="scientific">Companilactobacillus allii</name>
    <dbReference type="NCBI Taxonomy" id="1847728"/>
    <lineage>
        <taxon>Bacteria</taxon>
        <taxon>Bacillati</taxon>
        <taxon>Bacillota</taxon>
        <taxon>Bacilli</taxon>
        <taxon>Lactobacillales</taxon>
        <taxon>Lactobacillaceae</taxon>
        <taxon>Companilactobacillus</taxon>
    </lineage>
</organism>
<sequence length="100" mass="11376">MQLLFSILINALGLVVIIVPLWLLGSKNTSISMRPDGKEGFYTYAWFYENTKAKILDGTAYKKGAEIGTPQGQKYRIKDVEKSSYLLGMQTRYDFEIESL</sequence>
<dbReference type="OrthoDB" id="2247430at2"/>
<dbReference type="EMBL" id="CP019323">
    <property type="protein sequence ID" value="APX71861.1"/>
    <property type="molecule type" value="Genomic_DNA"/>
</dbReference>
<accession>A0A1P8Q205</accession>
<name>A0A1P8Q205_9LACO</name>
<dbReference type="AlphaFoldDB" id="A0A1P8Q205"/>
<evidence type="ECO:0000313" key="2">
    <source>
        <dbReference type="EMBL" id="APX71861.1"/>
    </source>
</evidence>
<keyword evidence="1" id="KW-0812">Transmembrane</keyword>
<keyword evidence="1" id="KW-1133">Transmembrane helix</keyword>
<gene>
    <name evidence="2" type="ORF">BTM29_04495</name>
</gene>
<keyword evidence="3" id="KW-1185">Reference proteome</keyword>
<dbReference type="Proteomes" id="UP000187499">
    <property type="component" value="Chromosome"/>
</dbReference>
<evidence type="ECO:0000313" key="3">
    <source>
        <dbReference type="Proteomes" id="UP000187499"/>
    </source>
</evidence>
<dbReference type="KEGG" id="lalw:BTM29_04495"/>
<dbReference type="RefSeq" id="WP_076614365.1">
    <property type="nucleotide sequence ID" value="NZ_CP019323.1"/>
</dbReference>